<feature type="domain" description="Solitary outer membrane autotransporter-like beta-barrel" evidence="2">
    <location>
        <begin position="10"/>
        <end position="325"/>
    </location>
</feature>
<keyword evidence="1" id="KW-0732">Signal</keyword>
<dbReference type="Proteomes" id="UP000092528">
    <property type="component" value="Chromosome 2"/>
</dbReference>
<name>A0A1C7FED6_9VIBR</name>
<accession>A0A1C7FED6</accession>
<evidence type="ECO:0000256" key="1">
    <source>
        <dbReference type="SAM" id="SignalP"/>
    </source>
</evidence>
<reference evidence="3 4" key="1">
    <citation type="submission" date="2016-07" db="EMBL/GenBank/DDBJ databases">
        <title>Genome sequencing of Vibrio scophthalmi strain VS-05, an isolated from Paralichthys olivaceus.</title>
        <authorList>
            <person name="Han H.-J."/>
        </authorList>
    </citation>
    <scope>NUCLEOTIDE SEQUENCE [LARGE SCALE GENOMIC DNA]</scope>
    <source>
        <strain evidence="3 4">VS-05</strain>
    </source>
</reference>
<gene>
    <name evidence="3" type="ORF">VSVS05_03387</name>
</gene>
<dbReference type="EMBL" id="CP016415">
    <property type="protein sequence ID" value="ANU38425.1"/>
    <property type="molecule type" value="Genomic_DNA"/>
</dbReference>
<evidence type="ECO:0000313" key="4">
    <source>
        <dbReference type="Proteomes" id="UP000092528"/>
    </source>
</evidence>
<evidence type="ECO:0000259" key="2">
    <source>
        <dbReference type="Pfam" id="PF11557"/>
    </source>
</evidence>
<feature type="signal peptide" evidence="1">
    <location>
        <begin position="1"/>
        <end position="20"/>
    </location>
</feature>
<dbReference type="AlphaFoldDB" id="A0A1C7FED6"/>
<organism evidence="3 4">
    <name type="scientific">Vibrio scophthalmi</name>
    <dbReference type="NCBI Taxonomy" id="45658"/>
    <lineage>
        <taxon>Bacteria</taxon>
        <taxon>Pseudomonadati</taxon>
        <taxon>Pseudomonadota</taxon>
        <taxon>Gammaproteobacteria</taxon>
        <taxon>Vibrionales</taxon>
        <taxon>Vibrionaceae</taxon>
        <taxon>Vibrio</taxon>
    </lineage>
</organism>
<proteinExistence type="predicted"/>
<keyword evidence="4" id="KW-1185">Reference proteome</keyword>
<dbReference type="RefSeq" id="WP_065546263.1">
    <property type="nucleotide sequence ID" value="NZ_CP016415.1"/>
</dbReference>
<dbReference type="InterPro" id="IPR021621">
    <property type="entry name" value="Omp_AT"/>
</dbReference>
<protein>
    <recommendedName>
        <fullName evidence="2">Solitary outer membrane autotransporter-like beta-barrel domain-containing protein</fullName>
    </recommendedName>
</protein>
<evidence type="ECO:0000313" key="3">
    <source>
        <dbReference type="EMBL" id="ANU38425.1"/>
    </source>
</evidence>
<feature type="chain" id="PRO_5008885603" description="Solitary outer membrane autotransporter-like beta-barrel domain-containing protein" evidence="1">
    <location>
        <begin position="21"/>
        <end position="326"/>
    </location>
</feature>
<dbReference type="GeneID" id="96874812"/>
<dbReference type="STRING" id="45658.VSVS12_03870"/>
<dbReference type="PATRIC" id="fig|45658.7.peg.3347"/>
<sequence length="326" mass="36769">MKKTTLIASALICAAPSVSAREGHSEVKSYLEQAFSAAIVMTDSDVLTLGVHDFDPNEWLNIDNENLGSADSIDLRQRFAVSAMPFTIDLSDEEAVNKSQLFFRLSALVSRQDVVIRGVEEDDKQREMVLGAFSAYRYQYHIDSEWQVTPGLGVHLQYFRNEHNYNSAESNQYVKPALDGVVFNTSAWAATLEPHVELKYNRERDWGSWNATSSVHYFYGQGWGEANYGDVGNPHGWYIANGLEAFYNMTKWGRSVQSIYSSIKRIDLGGDTEEPMGTNYYYETSVGWLMTPPFKSSWIDNIGIGFNLNYGSRLKGGSIVLFFNQD</sequence>
<dbReference type="Pfam" id="PF11557">
    <property type="entry name" value="Omp_AT"/>
    <property type="match status" value="1"/>
</dbReference>